<proteinExistence type="predicted"/>
<dbReference type="FunCoup" id="Q4UCT2">
    <property type="interactions" value="196"/>
</dbReference>
<name>Q4UCT2_THEAN</name>
<dbReference type="CDD" id="cd15843">
    <property type="entry name" value="R-SNARE"/>
    <property type="match status" value="1"/>
</dbReference>
<dbReference type="Gene3D" id="1.20.5.110">
    <property type="match status" value="1"/>
</dbReference>
<dbReference type="RefSeq" id="XP_954845.1">
    <property type="nucleotide sequence ID" value="XM_949752.1"/>
</dbReference>
<dbReference type="InParanoid" id="Q4UCT2"/>
<feature type="domain" description="V-SNARE coiled-coil homology" evidence="2">
    <location>
        <begin position="126"/>
        <end position="186"/>
    </location>
</feature>
<dbReference type="InterPro" id="IPR051097">
    <property type="entry name" value="Synaptobrevin-like_transport"/>
</dbReference>
<organism evidence="3 6">
    <name type="scientific">Theileria annulata</name>
    <dbReference type="NCBI Taxonomy" id="5874"/>
    <lineage>
        <taxon>Eukaryota</taxon>
        <taxon>Sar</taxon>
        <taxon>Alveolata</taxon>
        <taxon>Apicomplexa</taxon>
        <taxon>Aconoidasida</taxon>
        <taxon>Piroplasmida</taxon>
        <taxon>Theileriidae</taxon>
        <taxon>Theileria</taxon>
    </lineage>
</organism>
<keyword evidence="6" id="KW-1185">Reference proteome</keyword>
<dbReference type="VEuPathDB" id="PiroplasmaDB:TA05360"/>
<dbReference type="eggNOG" id="KOG0859">
    <property type="taxonomic scope" value="Eukaryota"/>
</dbReference>
<protein>
    <submittedName>
        <fullName evidence="3">Synaptobrevin, putative</fullName>
    </submittedName>
</protein>
<dbReference type="OrthoDB" id="248747at2759"/>
<reference evidence="3 6" key="1">
    <citation type="journal article" date="2005" name="Science">
        <title>Genome of the host-cell transforming parasite Theileria annulata compared with T. parva.</title>
        <authorList>
            <person name="Pain A."/>
            <person name="Renauld H."/>
            <person name="Berriman M."/>
            <person name="Murphy L."/>
            <person name="Yeats C.A."/>
            <person name="Weir W."/>
            <person name="Kerhornou A."/>
            <person name="Aslett M."/>
            <person name="Bishop R."/>
            <person name="Bouchier C."/>
            <person name="Cochet M."/>
            <person name="Coulson R.M.R."/>
            <person name="Cronin A."/>
            <person name="de Villiers E.P."/>
            <person name="Fraser A."/>
            <person name="Fosker N."/>
            <person name="Gardner M."/>
            <person name="Goble A."/>
            <person name="Griffiths-Jones S."/>
            <person name="Harris D.E."/>
            <person name="Katzer F."/>
            <person name="Larke N."/>
            <person name="Lord A."/>
            <person name="Maser P."/>
            <person name="McKellar S."/>
            <person name="Mooney P."/>
            <person name="Morton F."/>
            <person name="Nene V."/>
            <person name="O'Neil S."/>
            <person name="Price C."/>
            <person name="Quail M.A."/>
            <person name="Rabbinowitsch E."/>
            <person name="Rawlings N.D."/>
            <person name="Rutter S."/>
            <person name="Saunders D."/>
            <person name="Seeger K."/>
            <person name="Shah T."/>
            <person name="Squares R."/>
            <person name="Squares S."/>
            <person name="Tivey A."/>
            <person name="Walker A.R."/>
            <person name="Woodward J."/>
            <person name="Dobbelaere D.A.E."/>
            <person name="Langsley G."/>
            <person name="Rajandream M.A."/>
            <person name="McKeever D."/>
            <person name="Shiels B."/>
            <person name="Tait A."/>
            <person name="Barrell B.G."/>
            <person name="Hall N."/>
        </authorList>
    </citation>
    <scope>NUCLEOTIDE SEQUENCE [LARGE SCALE GENOMIC DNA]</scope>
    <source>
        <strain evidence="6">Ankara</strain>
        <strain evidence="3">Ankara isolate clone C9</strain>
    </source>
</reference>
<dbReference type="Pfam" id="PF00957">
    <property type="entry name" value="Synaptobrevin"/>
    <property type="match status" value="1"/>
</dbReference>
<dbReference type="KEGG" id="tan:TA05360"/>
<dbReference type="EMBL" id="UIVT01000003">
    <property type="protein sequence ID" value="SVP93299.1"/>
    <property type="molecule type" value="Genomic_DNA"/>
</dbReference>
<evidence type="ECO:0000313" key="6">
    <source>
        <dbReference type="Proteomes" id="UP000001950"/>
    </source>
</evidence>
<dbReference type="PANTHER" id="PTHR21136">
    <property type="entry name" value="SNARE PROTEINS"/>
    <property type="match status" value="1"/>
</dbReference>
<dbReference type="STRING" id="5874.Q4UCT2"/>
<keyword evidence="1" id="KW-0175">Coiled coil</keyword>
<dbReference type="EMBL" id="CR940352">
    <property type="protein sequence ID" value="CAI75369.1"/>
    <property type="molecule type" value="Genomic_DNA"/>
</dbReference>
<dbReference type="EMBL" id="UIVS01000003">
    <property type="protein sequence ID" value="SVP92495.1"/>
    <property type="molecule type" value="Genomic_DNA"/>
</dbReference>
<dbReference type="Proteomes" id="UP000001950">
    <property type="component" value="Chromosome 3"/>
</dbReference>
<evidence type="ECO:0000256" key="1">
    <source>
        <dbReference type="PROSITE-ProRule" id="PRU00290"/>
    </source>
</evidence>
<dbReference type="OMA" id="LGHYFFH"/>
<dbReference type="PROSITE" id="PS50892">
    <property type="entry name" value="V_SNARE"/>
    <property type="match status" value="1"/>
</dbReference>
<dbReference type="SUPFAM" id="SSF58038">
    <property type="entry name" value="SNARE fusion complex"/>
    <property type="match status" value="1"/>
</dbReference>
<dbReference type="AlphaFoldDB" id="Q4UCT2"/>
<dbReference type="PANTHER" id="PTHR21136:SF168">
    <property type="entry name" value="VESICLE-ASSOCIATED MEMBRANE PROTEIN 9"/>
    <property type="match status" value="1"/>
</dbReference>
<reference evidence="4" key="2">
    <citation type="submission" date="2018-07" db="EMBL/GenBank/DDBJ databases">
        <authorList>
            <person name="Quirk P.G."/>
            <person name="Krulwich T.A."/>
        </authorList>
    </citation>
    <scope>NUCLEOTIDE SEQUENCE</scope>
    <source>
        <strain evidence="4">Anand</strain>
    </source>
</reference>
<accession>Q4UCT2</accession>
<gene>
    <name evidence="3" type="ORF">TA05360</name>
    <name evidence="5" type="ORF">TAT_000229000</name>
    <name evidence="4" type="ORF">TAV_000229100</name>
</gene>
<evidence type="ECO:0000313" key="5">
    <source>
        <dbReference type="EMBL" id="SVP93299.1"/>
    </source>
</evidence>
<evidence type="ECO:0000313" key="3">
    <source>
        <dbReference type="EMBL" id="CAI75369.1"/>
    </source>
</evidence>
<evidence type="ECO:0000259" key="2">
    <source>
        <dbReference type="PROSITE" id="PS50892"/>
    </source>
</evidence>
<evidence type="ECO:0000313" key="4">
    <source>
        <dbReference type="EMBL" id="SVP92495.1"/>
    </source>
</evidence>
<dbReference type="InterPro" id="IPR042855">
    <property type="entry name" value="V_SNARE_CC"/>
</dbReference>
<sequence>MSTILYSFIAQNDSVIADYATPQIYNSDKSVNLDLIARNNLSRIPKNNSNGFNVILGHYFFHHVKNGLVLSCVTSSDENTDLPKKFLAELDSKINSNVFNNTSNRSRTLTKMMSKLVNEYNNTNMKLKSIESSLIYTTDALRENITNIMERGELIDSIVTKSGNLKAETKLFRDSVKYSNSSFITKFIINNIKNKRLYIILTVSSKNVYNNS</sequence>
<dbReference type="GeneID" id="3865102"/>
<dbReference type="Gene3D" id="3.30.450.50">
    <property type="entry name" value="Longin domain"/>
    <property type="match status" value="1"/>
</dbReference>